<dbReference type="HOGENOM" id="CLU_537175_0_0_0"/>
<reference evidence="3" key="1">
    <citation type="submission" date="2012-03" db="EMBL/GenBank/DDBJ databases">
        <title>Complete sequence of chromosome of Deinococcus peraridilitoris DSM 19664.</title>
        <authorList>
            <person name="Lucas S."/>
            <person name="Copeland A."/>
            <person name="Lapidus A."/>
            <person name="Glavina del Rio T."/>
            <person name="Dalin E."/>
            <person name="Tice H."/>
            <person name="Bruce D."/>
            <person name="Goodwin L."/>
            <person name="Pitluck S."/>
            <person name="Peters L."/>
            <person name="Mikhailova N."/>
            <person name="Lu M."/>
            <person name="Kyrpides N."/>
            <person name="Mavromatis K."/>
            <person name="Ivanova N."/>
            <person name="Brettin T."/>
            <person name="Detter J.C."/>
            <person name="Han C."/>
            <person name="Larimer F."/>
            <person name="Land M."/>
            <person name="Hauser L."/>
            <person name="Markowitz V."/>
            <person name="Cheng J.-F."/>
            <person name="Hugenholtz P."/>
            <person name="Woyke T."/>
            <person name="Wu D."/>
            <person name="Pukall R."/>
            <person name="Steenblock K."/>
            <person name="Brambilla E."/>
            <person name="Klenk H.-P."/>
            <person name="Eisen J.A."/>
        </authorList>
    </citation>
    <scope>NUCLEOTIDE SEQUENCE [LARGE SCALE GENOMIC DNA]</scope>
    <source>
        <strain evidence="3">DSM 19664 / LMG 22246 / CIP 109416 / KR-200</strain>
    </source>
</reference>
<gene>
    <name evidence="2" type="ordered locus">Deipe_0927</name>
</gene>
<sequence>MTEFPPWKSWGMLARYGGASMLCMLAIVQAMAFVPSMVHENDAIHSYVVVLLLLLLGMLIFVVCVRELVRFTVLSHPPLLIALWCLGTMLLPGLFALSDNTLLRLYLPLSAIVNNHQAVVGAAMLSCGLLLVMSVYLLGLRRKMLLAPPLTQGTRVRWDRFYGLYAATFLIGLGALVMFGTEFQDGGETSGGAQFVQQLLIAVSALRTLLFVIAVMMFVARRWSAAPLLVVALGEMFIVLAGGFKGPILSLGLTALLTAMIINQFLRIRRRLSRKLLASLAGLALVITVVIPVSERLRSGLVEGIYTPRAPASSLIDALRATWGTDIQESLKTAANKVAARQAPMVYAPALIYDRTPSRYEFQGYSKLLLIGAVYVPRAVWPSKPVLTEGRDFSIRYFDMPKNTTTSSAMTIFGEGYLMGGWWGVGVVSFLVGAGLAILYNRLISGASVIILLALIPTILNIESQAILMLISTINQIIVFVIFMPILIRNRKQNQFDEGGLSLRGVV</sequence>
<dbReference type="KEGG" id="dpd:Deipe_0927"/>
<protein>
    <submittedName>
        <fullName evidence="2">Uncharacterized protein</fullName>
    </submittedName>
</protein>
<keyword evidence="1" id="KW-1133">Transmembrane helix</keyword>
<feature type="transmembrane region" description="Helical" evidence="1">
    <location>
        <begin position="248"/>
        <end position="266"/>
    </location>
</feature>
<dbReference type="PATRIC" id="fig|937777.3.peg.935"/>
<feature type="transmembrane region" description="Helical" evidence="1">
    <location>
        <begin position="225"/>
        <end position="242"/>
    </location>
</feature>
<feature type="transmembrane region" description="Helical" evidence="1">
    <location>
        <begin position="12"/>
        <end position="32"/>
    </location>
</feature>
<dbReference type="AlphaFoldDB" id="L0A0F5"/>
<accession>L0A0F5</accession>
<keyword evidence="1" id="KW-0812">Transmembrane</keyword>
<proteinExistence type="predicted"/>
<evidence type="ECO:0000313" key="3">
    <source>
        <dbReference type="Proteomes" id="UP000010467"/>
    </source>
</evidence>
<feature type="transmembrane region" description="Helical" evidence="1">
    <location>
        <begin position="417"/>
        <end position="436"/>
    </location>
</feature>
<feature type="transmembrane region" description="Helical" evidence="1">
    <location>
        <begin position="466"/>
        <end position="488"/>
    </location>
</feature>
<evidence type="ECO:0000256" key="1">
    <source>
        <dbReference type="SAM" id="Phobius"/>
    </source>
</evidence>
<feature type="transmembrane region" description="Helical" evidence="1">
    <location>
        <begin position="443"/>
        <end position="460"/>
    </location>
</feature>
<dbReference type="Proteomes" id="UP000010467">
    <property type="component" value="Chromosome"/>
</dbReference>
<feature type="transmembrane region" description="Helical" evidence="1">
    <location>
        <begin position="77"/>
        <end position="98"/>
    </location>
</feature>
<keyword evidence="3" id="KW-1185">Reference proteome</keyword>
<dbReference type="STRING" id="937777.Deipe_0927"/>
<dbReference type="RefSeq" id="WP_015234805.1">
    <property type="nucleotide sequence ID" value="NC_019793.1"/>
</dbReference>
<dbReference type="EMBL" id="CP003382">
    <property type="protein sequence ID" value="AFZ66495.1"/>
    <property type="molecule type" value="Genomic_DNA"/>
</dbReference>
<feature type="transmembrane region" description="Helical" evidence="1">
    <location>
        <begin position="276"/>
        <end position="294"/>
    </location>
</feature>
<keyword evidence="1" id="KW-0472">Membrane</keyword>
<name>L0A0F5_DEIPD</name>
<feature type="transmembrane region" description="Helical" evidence="1">
    <location>
        <begin position="118"/>
        <end position="140"/>
    </location>
</feature>
<feature type="transmembrane region" description="Helical" evidence="1">
    <location>
        <begin position="161"/>
        <end position="179"/>
    </location>
</feature>
<dbReference type="OrthoDB" id="502584at2"/>
<organism evidence="2 3">
    <name type="scientific">Deinococcus peraridilitoris (strain DSM 19664 / LMG 22246 / CIP 109416 / KR-200)</name>
    <dbReference type="NCBI Taxonomy" id="937777"/>
    <lineage>
        <taxon>Bacteria</taxon>
        <taxon>Thermotogati</taxon>
        <taxon>Deinococcota</taxon>
        <taxon>Deinococci</taxon>
        <taxon>Deinococcales</taxon>
        <taxon>Deinococcaceae</taxon>
        <taxon>Deinococcus</taxon>
    </lineage>
</organism>
<feature type="transmembrane region" description="Helical" evidence="1">
    <location>
        <begin position="44"/>
        <end position="65"/>
    </location>
</feature>
<evidence type="ECO:0000313" key="2">
    <source>
        <dbReference type="EMBL" id="AFZ66495.1"/>
    </source>
</evidence>
<feature type="transmembrane region" description="Helical" evidence="1">
    <location>
        <begin position="199"/>
        <end position="218"/>
    </location>
</feature>